<dbReference type="EMBL" id="CADCXU010029468">
    <property type="protein sequence ID" value="CAB0015771.1"/>
    <property type="molecule type" value="Genomic_DNA"/>
</dbReference>
<accession>A0A6H5HCQ5</accession>
<proteinExistence type="predicted"/>
<organism evidence="1 2">
    <name type="scientific">Nesidiocoris tenuis</name>
    <dbReference type="NCBI Taxonomy" id="355587"/>
    <lineage>
        <taxon>Eukaryota</taxon>
        <taxon>Metazoa</taxon>
        <taxon>Ecdysozoa</taxon>
        <taxon>Arthropoda</taxon>
        <taxon>Hexapoda</taxon>
        <taxon>Insecta</taxon>
        <taxon>Pterygota</taxon>
        <taxon>Neoptera</taxon>
        <taxon>Paraneoptera</taxon>
        <taxon>Hemiptera</taxon>
        <taxon>Heteroptera</taxon>
        <taxon>Panheteroptera</taxon>
        <taxon>Cimicomorpha</taxon>
        <taxon>Miridae</taxon>
        <taxon>Dicyphina</taxon>
        <taxon>Nesidiocoris</taxon>
    </lineage>
</organism>
<keyword evidence="2" id="KW-1185">Reference proteome</keyword>
<evidence type="ECO:0000313" key="1">
    <source>
        <dbReference type="EMBL" id="CAB0015771.1"/>
    </source>
</evidence>
<dbReference type="Proteomes" id="UP000479000">
    <property type="component" value="Unassembled WGS sequence"/>
</dbReference>
<protein>
    <submittedName>
        <fullName evidence="1">Uncharacterized protein</fullName>
    </submittedName>
</protein>
<evidence type="ECO:0000313" key="2">
    <source>
        <dbReference type="Proteomes" id="UP000479000"/>
    </source>
</evidence>
<sequence length="65" mass="7599">MESEYYQLFNSFLSCWSLDLNASVNLASKRIEGSLRPMGNRAPFEKTDDESYLRLAQPIYPIRHK</sequence>
<dbReference type="AlphaFoldDB" id="A0A6H5HCQ5"/>
<reference evidence="1 2" key="1">
    <citation type="submission" date="2020-02" db="EMBL/GenBank/DDBJ databases">
        <authorList>
            <person name="Ferguson B K."/>
        </authorList>
    </citation>
    <scope>NUCLEOTIDE SEQUENCE [LARGE SCALE GENOMIC DNA]</scope>
</reference>
<feature type="non-terminal residue" evidence="1">
    <location>
        <position position="65"/>
    </location>
</feature>
<gene>
    <name evidence="1" type="ORF">NTEN_LOCUS20111</name>
</gene>
<name>A0A6H5HCQ5_9HEMI</name>